<accession>A0A225W350</accession>
<keyword evidence="3" id="KW-1185">Reference proteome</keyword>
<dbReference type="Proteomes" id="UP000198211">
    <property type="component" value="Unassembled WGS sequence"/>
</dbReference>
<name>A0A225W350_9STRA</name>
<feature type="compositionally biased region" description="Acidic residues" evidence="1">
    <location>
        <begin position="209"/>
        <end position="234"/>
    </location>
</feature>
<organism evidence="2 3">
    <name type="scientific">Phytophthora megakarya</name>
    <dbReference type="NCBI Taxonomy" id="4795"/>
    <lineage>
        <taxon>Eukaryota</taxon>
        <taxon>Sar</taxon>
        <taxon>Stramenopiles</taxon>
        <taxon>Oomycota</taxon>
        <taxon>Peronosporomycetes</taxon>
        <taxon>Peronosporales</taxon>
        <taxon>Peronosporaceae</taxon>
        <taxon>Phytophthora</taxon>
    </lineage>
</organism>
<feature type="region of interest" description="Disordered" evidence="1">
    <location>
        <begin position="195"/>
        <end position="251"/>
    </location>
</feature>
<gene>
    <name evidence="2" type="ORF">PHMEG_00014755</name>
</gene>
<dbReference type="EMBL" id="NBNE01001932">
    <property type="protein sequence ID" value="OWZ12126.1"/>
    <property type="molecule type" value="Genomic_DNA"/>
</dbReference>
<dbReference type="OrthoDB" id="103288at2759"/>
<feature type="compositionally biased region" description="Basic and acidic residues" evidence="1">
    <location>
        <begin position="195"/>
        <end position="208"/>
    </location>
</feature>
<reference evidence="3" key="1">
    <citation type="submission" date="2017-03" db="EMBL/GenBank/DDBJ databases">
        <title>Phytopthora megakarya and P. palmivora, two closely related causual agents of cacao black pod achieved similar genome size and gene model numbers by different mechanisms.</title>
        <authorList>
            <person name="Ali S."/>
            <person name="Shao J."/>
            <person name="Larry D.J."/>
            <person name="Kronmiller B."/>
            <person name="Shen D."/>
            <person name="Strem M.D."/>
            <person name="Melnick R.L."/>
            <person name="Guiltinan M.J."/>
            <person name="Tyler B.M."/>
            <person name="Meinhardt L.W."/>
            <person name="Bailey B.A."/>
        </authorList>
    </citation>
    <scope>NUCLEOTIDE SEQUENCE [LARGE SCALE GENOMIC DNA]</scope>
    <source>
        <strain evidence="3">zdho120</strain>
    </source>
</reference>
<dbReference type="InterPro" id="IPR012337">
    <property type="entry name" value="RNaseH-like_sf"/>
</dbReference>
<proteinExistence type="predicted"/>
<evidence type="ECO:0000313" key="3">
    <source>
        <dbReference type="Proteomes" id="UP000198211"/>
    </source>
</evidence>
<dbReference type="AlphaFoldDB" id="A0A225W350"/>
<evidence type="ECO:0000256" key="1">
    <source>
        <dbReference type="SAM" id="MobiDB-lite"/>
    </source>
</evidence>
<comment type="caution">
    <text evidence="2">The sequence shown here is derived from an EMBL/GenBank/DDBJ whole genome shotgun (WGS) entry which is preliminary data.</text>
</comment>
<evidence type="ECO:0008006" key="4">
    <source>
        <dbReference type="Google" id="ProtNLM"/>
    </source>
</evidence>
<dbReference type="SUPFAM" id="SSF53098">
    <property type="entry name" value="Ribonuclease H-like"/>
    <property type="match status" value="1"/>
</dbReference>
<evidence type="ECO:0000313" key="2">
    <source>
        <dbReference type="EMBL" id="OWZ12126.1"/>
    </source>
</evidence>
<protein>
    <recommendedName>
        <fullName evidence="4">HAT C-terminal dimerisation domain-containing protein</fullName>
    </recommendedName>
</protein>
<sequence length="251" mass="28425">MTAAGEKQLALRYIIRSMFDDSTLLKRYNTKKSRPKLERAQSIVADQNKWNECKRVVDILSPMNKSLALCERDKTYTSSIYTEFVKLKDLDAYYSSIADATAEDRTKYGEIQSEVLQLIEARRNFLVTAPVRAAYLLDQTTDISKFATASSERSWSIHDFIETKQSNRLHASRVEKLVFVYSNIVATTSEPVRDNVADDMYPDAHDADLDTSDDEGDACGADAVDDDDDEVTDTTEERQADKELQEMSDIA</sequence>
<feature type="compositionally biased region" description="Basic and acidic residues" evidence="1">
    <location>
        <begin position="235"/>
        <end position="245"/>
    </location>
</feature>